<reference evidence="1" key="1">
    <citation type="submission" date="2016-04" db="EMBL/GenBank/DDBJ databases">
        <authorList>
            <person name="Evans L.H."/>
            <person name="Alamgir A."/>
            <person name="Owens N."/>
            <person name="Weber N.D."/>
            <person name="Virtaneva K."/>
            <person name="Barbian K."/>
            <person name="Babar A."/>
            <person name="Rosenke K."/>
        </authorList>
    </citation>
    <scope>NUCLEOTIDE SEQUENCE</scope>
    <source>
        <strain evidence="1">92-2</strain>
    </source>
</reference>
<protein>
    <submittedName>
        <fullName evidence="1">Phage protein</fullName>
    </submittedName>
</protein>
<proteinExistence type="predicted"/>
<dbReference type="AlphaFoldDB" id="A0A212K694"/>
<dbReference type="RefSeq" id="WP_296936422.1">
    <property type="nucleotide sequence ID" value="NZ_LT598928.1"/>
</dbReference>
<accession>A0A212K694</accession>
<organism evidence="1">
    <name type="scientific">uncultured Desulfovibrio sp</name>
    <dbReference type="NCBI Taxonomy" id="167968"/>
    <lineage>
        <taxon>Bacteria</taxon>
        <taxon>Pseudomonadati</taxon>
        <taxon>Thermodesulfobacteriota</taxon>
        <taxon>Desulfovibrionia</taxon>
        <taxon>Desulfovibrionales</taxon>
        <taxon>Desulfovibrionaceae</taxon>
        <taxon>Desulfovibrio</taxon>
        <taxon>environmental samples</taxon>
    </lineage>
</organism>
<evidence type="ECO:0000313" key="1">
    <source>
        <dbReference type="EMBL" id="SBW07138.1"/>
    </source>
</evidence>
<name>A0A212K694_9BACT</name>
<gene>
    <name evidence="1" type="ORF">KM92DES2_12294</name>
</gene>
<sequence length="173" mass="19532">MKIHRYSAEQKDFLRANVVGADFEDLTMRFNQAFGVSLRRSQIMSACYRMGLGNGKDAGFKPGSEAGKPYRFPPGHVPFNKGLKGIGGWGPTQFKKGHRPSNCCPVGTEKQDRDGYTKVKIAEPNKWKYKHILVWESANGPVPMDMRFFLQIKTRKTALLAISPSSREVNFYI</sequence>
<dbReference type="EMBL" id="FLUP01000001">
    <property type="protein sequence ID" value="SBW07138.1"/>
    <property type="molecule type" value="Genomic_DNA"/>
</dbReference>